<organism evidence="1">
    <name type="scientific">Cacopsylla melanoneura</name>
    <dbReference type="NCBI Taxonomy" id="428564"/>
    <lineage>
        <taxon>Eukaryota</taxon>
        <taxon>Metazoa</taxon>
        <taxon>Ecdysozoa</taxon>
        <taxon>Arthropoda</taxon>
        <taxon>Hexapoda</taxon>
        <taxon>Insecta</taxon>
        <taxon>Pterygota</taxon>
        <taxon>Neoptera</taxon>
        <taxon>Paraneoptera</taxon>
        <taxon>Hemiptera</taxon>
        <taxon>Sternorrhyncha</taxon>
        <taxon>Psylloidea</taxon>
        <taxon>Psyllidae</taxon>
        <taxon>Psyllinae</taxon>
        <taxon>Cacopsylla</taxon>
    </lineage>
</organism>
<name>A0A8D9AJ81_9HEMI</name>
<protein>
    <submittedName>
        <fullName evidence="1">Uncharacterized protein</fullName>
    </submittedName>
</protein>
<evidence type="ECO:0000313" key="1">
    <source>
        <dbReference type="EMBL" id="CAG6764946.1"/>
    </source>
</evidence>
<dbReference type="AlphaFoldDB" id="A0A8D9AJ81"/>
<reference evidence="1" key="1">
    <citation type="submission" date="2021-05" db="EMBL/GenBank/DDBJ databases">
        <authorList>
            <person name="Alioto T."/>
            <person name="Alioto T."/>
            <person name="Gomez Garrido J."/>
        </authorList>
    </citation>
    <scope>NUCLEOTIDE SEQUENCE</scope>
</reference>
<accession>A0A8D9AJ81</accession>
<proteinExistence type="predicted"/>
<dbReference type="EMBL" id="HBUF01567038">
    <property type="protein sequence ID" value="CAG6764946.1"/>
    <property type="molecule type" value="Transcribed_RNA"/>
</dbReference>
<sequence>MLTEYLWYMVFLNSFIEISTLCSSHNKHCSPEFLPNVPRIKNTFHPNFSLMFLSQQTLFTLIKCLPYLRIRQISPKFLPNAPLKHFSPKFLPNVPRITITFRPNFSLMFHSNTYHPNFSLMFLS</sequence>